<evidence type="ECO:0000259" key="2">
    <source>
        <dbReference type="Pfam" id="PF01551"/>
    </source>
</evidence>
<keyword evidence="4" id="KW-1185">Reference proteome</keyword>
<comment type="caution">
    <text evidence="3">The sequence shown here is derived from an EMBL/GenBank/DDBJ whole genome shotgun (WGS) entry which is preliminary data.</text>
</comment>
<dbReference type="Pfam" id="PF01551">
    <property type="entry name" value="Peptidase_M23"/>
    <property type="match status" value="1"/>
</dbReference>
<feature type="compositionally biased region" description="Low complexity" evidence="1">
    <location>
        <begin position="172"/>
        <end position="190"/>
    </location>
</feature>
<feature type="region of interest" description="Disordered" evidence="1">
    <location>
        <begin position="160"/>
        <end position="196"/>
    </location>
</feature>
<dbReference type="PATRIC" id="fig|1423140.3.peg.2877"/>
<dbReference type="InterPro" id="IPR050570">
    <property type="entry name" value="Cell_wall_metabolism_enzyme"/>
</dbReference>
<dbReference type="InterPro" id="IPR011055">
    <property type="entry name" value="Dup_hybrid_motif"/>
</dbReference>
<proteinExistence type="predicted"/>
<name>W9DI88_9ACTN</name>
<dbReference type="EMBL" id="AYXO01000026">
    <property type="protein sequence ID" value="ETA06191.1"/>
    <property type="molecule type" value="Genomic_DNA"/>
</dbReference>
<reference evidence="3 4" key="1">
    <citation type="journal article" date="2014" name="Genome Announc.">
        <title>Draft Genome Sequence of Gordonia alkanivorans Strain CGMCC6845, a Halotolerant Hydrocarbon-Degrading Bacterium.</title>
        <authorList>
            <person name="Wang X."/>
            <person name="Jin D."/>
            <person name="Zhou L."/>
            <person name="Wu L."/>
            <person name="An W."/>
            <person name="Zhao L."/>
        </authorList>
    </citation>
    <scope>NUCLEOTIDE SEQUENCE [LARGE SCALE GENOMIC DNA]</scope>
    <source>
        <strain evidence="3 4">CGMCC 6845</strain>
    </source>
</reference>
<dbReference type="Proteomes" id="UP000035035">
    <property type="component" value="Unassembled WGS sequence"/>
</dbReference>
<dbReference type="PANTHER" id="PTHR21666">
    <property type="entry name" value="PEPTIDASE-RELATED"/>
    <property type="match status" value="1"/>
</dbReference>
<accession>W9DI88</accession>
<evidence type="ECO:0000313" key="4">
    <source>
        <dbReference type="Proteomes" id="UP000035035"/>
    </source>
</evidence>
<dbReference type="AlphaFoldDB" id="W9DI88"/>
<dbReference type="Gene3D" id="2.70.70.10">
    <property type="entry name" value="Glucose Permease (Domain IIA)"/>
    <property type="match status" value="1"/>
</dbReference>
<evidence type="ECO:0000313" key="3">
    <source>
        <dbReference type="EMBL" id="ETA06191.1"/>
    </source>
</evidence>
<organism evidence="3 4">
    <name type="scientific">Gordonia alkanivorans CGMCC 6845</name>
    <dbReference type="NCBI Taxonomy" id="1423140"/>
    <lineage>
        <taxon>Bacteria</taxon>
        <taxon>Bacillati</taxon>
        <taxon>Actinomycetota</taxon>
        <taxon>Actinomycetes</taxon>
        <taxon>Mycobacteriales</taxon>
        <taxon>Gordoniaceae</taxon>
        <taxon>Gordonia</taxon>
    </lineage>
</organism>
<dbReference type="HOGENOM" id="CLU_029425_3_0_11"/>
<dbReference type="InterPro" id="IPR016047">
    <property type="entry name" value="M23ase_b-sheet_dom"/>
</dbReference>
<feature type="domain" description="M23ase beta-sheet core" evidence="2">
    <location>
        <begin position="200"/>
        <end position="295"/>
    </location>
</feature>
<dbReference type="GO" id="GO:0004222">
    <property type="term" value="F:metalloendopeptidase activity"/>
    <property type="evidence" value="ECO:0007669"/>
    <property type="project" value="TreeGrafter"/>
</dbReference>
<sequence length="331" mass="33960">MDFRHRFDPPEWWSTSTSEGFDGMHMVVASFAGAVNGRWMLMVVAVATAVGVAWAPVLPAAAAPDDHVARELVVLVQDTVKAALGGAAAASLGEPIKHASSCLRDHAQSGSSDSGSVAALECFGAFGSTVDPLSGFRIIDALPLARLVATLVAALVPHDPSVPHGPQPQPGAPGAAVPGSGGAVAPTAGSITSTFGDGRGHQGIDIGNDLGAPIVAVADGEIITAGPAQGFGLWMRIRHDDGTITTYGHNDENLLEQGTRVRMGQIVATVGNRGVSTGPHLHFEVLDPAGVNVDPAQWLAERGVVLAVDAEAERPAPGGPVVPQWVRQPRT</sequence>
<protein>
    <submittedName>
        <fullName evidence="3">Peptidase M23</fullName>
    </submittedName>
</protein>
<dbReference type="PANTHER" id="PTHR21666:SF270">
    <property type="entry name" value="MUREIN HYDROLASE ACTIVATOR ENVC"/>
    <property type="match status" value="1"/>
</dbReference>
<gene>
    <name evidence="3" type="ORF">V525_14375</name>
</gene>
<dbReference type="SUPFAM" id="SSF51261">
    <property type="entry name" value="Duplicated hybrid motif"/>
    <property type="match status" value="1"/>
</dbReference>
<dbReference type="CDD" id="cd12797">
    <property type="entry name" value="M23_peptidase"/>
    <property type="match status" value="1"/>
</dbReference>
<evidence type="ECO:0000256" key="1">
    <source>
        <dbReference type="SAM" id="MobiDB-lite"/>
    </source>
</evidence>